<dbReference type="Gene3D" id="3.80.10.10">
    <property type="entry name" value="Ribonuclease Inhibitor"/>
    <property type="match status" value="6"/>
</dbReference>
<dbReference type="GO" id="GO:0031146">
    <property type="term" value="P:SCF-dependent proteasomal ubiquitin-dependent protein catabolic process"/>
    <property type="evidence" value="ECO:0007669"/>
    <property type="project" value="TreeGrafter"/>
</dbReference>
<proteinExistence type="predicted"/>
<dbReference type="SUPFAM" id="SSF52047">
    <property type="entry name" value="RNI-like"/>
    <property type="match status" value="1"/>
</dbReference>
<name>A0A834G1K2_RHOSS</name>
<dbReference type="EMBL" id="WJXA01000012">
    <property type="protein sequence ID" value="KAF7123792.1"/>
    <property type="molecule type" value="Genomic_DNA"/>
</dbReference>
<sequence length="726" mass="79362">MSRSVLQIGLDYKDPCKMGGACSRKRDQQVDEDSENRGVSGRYCKSGSFKWLGNSLSRSVKDNELGKVRCPSLMELCIYKIREDIKKYSTFSMLPRDISQQVFNELVHSQILTEVYLEAFRDCALQDLDLGEYPGLKDSWMDVISSQGSSLLSVDLSGSEVTDLGLIPLKSCTNLQALNFNYCDLISDHGLAHISGLSNITTLSFRRNNQITAQGLSVLAGLINLLKLDFERCPGIRGGLVHLKGLTKLQSLNVKCCNCITDADMKHLSGFSLSLSLSLSLTHARTHILLFIGLTNLKELHISCTKVSDCGVTYLRGLNKLSLLNMEGCPVTAACLETLAGFTCAFASLPISEFLALYLSLPVLLYLNLSRCNLTDDGCEKFSALRNLKVLNVGFNDISGACLVHLRGLTNVESLNLDSCRIDDEGLVNLAVRHNYSPLVIFIMSDATLGESGRTQENMAGMNVEVWEDFSGDKVGWRHHMKLESNLTHGKCSVASYSLMPPGCLRLLRCLELSDTEVGNNGLRHLSGLTNLESLNLSFTVVTDGGLKKLSGLSSLKVLNLDSRTVTDVGLASLTSLTGLTHLDLFGARITDSGTNYLRNFKNLKSLEICGGGLTDAGVKNIKDLSSLTVLNLSQNSNLTDKCLEMISGILLKLTSPSFLDGLQKRMTQLVSLNASNSRITGAGLQYLRPLKNLKSLTLDSCKVTANEIKNLKSIHLPNLVSFRPE</sequence>
<dbReference type="GO" id="GO:0019005">
    <property type="term" value="C:SCF ubiquitin ligase complex"/>
    <property type="evidence" value="ECO:0007669"/>
    <property type="project" value="TreeGrafter"/>
</dbReference>
<accession>A0A834G1K2</accession>
<dbReference type="Proteomes" id="UP000626092">
    <property type="component" value="Unassembled WGS sequence"/>
</dbReference>
<comment type="caution">
    <text evidence="1">The sequence shown here is derived from an EMBL/GenBank/DDBJ whole genome shotgun (WGS) entry which is preliminary data.</text>
</comment>
<gene>
    <name evidence="1" type="ORF">RHSIM_Rhsim12G0189300</name>
</gene>
<dbReference type="InterPro" id="IPR006553">
    <property type="entry name" value="Leu-rich_rpt_Cys-con_subtyp"/>
</dbReference>
<dbReference type="AlphaFoldDB" id="A0A834G1K2"/>
<keyword evidence="2" id="KW-1185">Reference proteome</keyword>
<dbReference type="FunFam" id="3.80.10.10:FF:000678">
    <property type="entry name" value="Predicted protein"/>
    <property type="match status" value="1"/>
</dbReference>
<dbReference type="SMART" id="SM00367">
    <property type="entry name" value="LRR_CC"/>
    <property type="match status" value="8"/>
</dbReference>
<evidence type="ECO:0000313" key="2">
    <source>
        <dbReference type="Proteomes" id="UP000626092"/>
    </source>
</evidence>
<organism evidence="1 2">
    <name type="scientific">Rhododendron simsii</name>
    <name type="common">Sims's rhododendron</name>
    <dbReference type="NCBI Taxonomy" id="118357"/>
    <lineage>
        <taxon>Eukaryota</taxon>
        <taxon>Viridiplantae</taxon>
        <taxon>Streptophyta</taxon>
        <taxon>Embryophyta</taxon>
        <taxon>Tracheophyta</taxon>
        <taxon>Spermatophyta</taxon>
        <taxon>Magnoliopsida</taxon>
        <taxon>eudicotyledons</taxon>
        <taxon>Gunneridae</taxon>
        <taxon>Pentapetalae</taxon>
        <taxon>asterids</taxon>
        <taxon>Ericales</taxon>
        <taxon>Ericaceae</taxon>
        <taxon>Ericoideae</taxon>
        <taxon>Rhodoreae</taxon>
        <taxon>Rhododendron</taxon>
    </lineage>
</organism>
<evidence type="ECO:0000313" key="1">
    <source>
        <dbReference type="EMBL" id="KAF7123792.1"/>
    </source>
</evidence>
<dbReference type="OrthoDB" id="120976at2759"/>
<dbReference type="Pfam" id="PF13855">
    <property type="entry name" value="LRR_8"/>
    <property type="match status" value="1"/>
</dbReference>
<dbReference type="PANTHER" id="PTHR13318">
    <property type="entry name" value="PARTNER OF PAIRED, ISOFORM B-RELATED"/>
    <property type="match status" value="1"/>
</dbReference>
<dbReference type="InterPro" id="IPR032675">
    <property type="entry name" value="LRR_dom_sf"/>
</dbReference>
<dbReference type="Pfam" id="PF13516">
    <property type="entry name" value="LRR_6"/>
    <property type="match status" value="4"/>
</dbReference>
<dbReference type="InterPro" id="IPR001611">
    <property type="entry name" value="Leu-rich_rpt"/>
</dbReference>
<reference evidence="1" key="1">
    <citation type="submission" date="2019-11" db="EMBL/GenBank/DDBJ databases">
        <authorList>
            <person name="Liu Y."/>
            <person name="Hou J."/>
            <person name="Li T.-Q."/>
            <person name="Guan C.-H."/>
            <person name="Wu X."/>
            <person name="Wu H.-Z."/>
            <person name="Ling F."/>
            <person name="Zhang R."/>
            <person name="Shi X.-G."/>
            <person name="Ren J.-P."/>
            <person name="Chen E.-F."/>
            <person name="Sun J.-M."/>
        </authorList>
    </citation>
    <scope>NUCLEOTIDE SEQUENCE</scope>
    <source>
        <strain evidence="1">Adult_tree_wgs_1</strain>
        <tissue evidence="1">Leaves</tissue>
    </source>
</reference>
<protein>
    <submittedName>
        <fullName evidence="1">Uncharacterized protein</fullName>
    </submittedName>
</protein>